<keyword evidence="4" id="KW-1185">Reference proteome</keyword>
<dbReference type="EMBL" id="BOPG01000044">
    <property type="protein sequence ID" value="GIJ59146.1"/>
    <property type="molecule type" value="Genomic_DNA"/>
</dbReference>
<feature type="transmembrane region" description="Helical" evidence="2">
    <location>
        <begin position="53"/>
        <end position="73"/>
    </location>
</feature>
<gene>
    <name evidence="3" type="ORF">Vau01_066620</name>
</gene>
<name>A0A8J3Z870_9ACTN</name>
<dbReference type="AlphaFoldDB" id="A0A8J3Z870"/>
<sequence>MDSEVQVNARIPADVEAPDRILWNLTARQVAILATAAAVGYLLWQALGGRLPLPVFAVVVIPLAGVTAVLAIGRRDGLPLDAWLWAAIRSRRGPQRQVPAADGIDAVPAWAPAAADLPGPRPQVLRLPAEAISDDGVITLTDGAATVLVAASTVNIGLRTTAEQAAMVAGYGRWLNSLTGPVQVVVSAQRVDLTGHAQRVADAAQSLPDPSLADAAMDYARFLHDIAQRRDPLWRTVTIACRATGSHAAAEAMRRAEHTATALAALGSQTRVLDGPTALAVLTAAVDPYAGGDASWPRATPHTPITGEPYPEEL</sequence>
<keyword evidence="2" id="KW-1133">Transmembrane helix</keyword>
<evidence type="ECO:0000313" key="3">
    <source>
        <dbReference type="EMBL" id="GIJ59146.1"/>
    </source>
</evidence>
<dbReference type="InterPro" id="IPR024414">
    <property type="entry name" value="Uncharacterised_PrgI"/>
</dbReference>
<keyword evidence="2" id="KW-0812">Transmembrane</keyword>
<evidence type="ECO:0008006" key="5">
    <source>
        <dbReference type="Google" id="ProtNLM"/>
    </source>
</evidence>
<feature type="region of interest" description="Disordered" evidence="1">
    <location>
        <begin position="292"/>
        <end position="314"/>
    </location>
</feature>
<reference evidence="3" key="1">
    <citation type="submission" date="2021-01" db="EMBL/GenBank/DDBJ databases">
        <title>Whole genome shotgun sequence of Virgisporangium aurantiacum NBRC 16421.</title>
        <authorList>
            <person name="Komaki H."/>
            <person name="Tamura T."/>
        </authorList>
    </citation>
    <scope>NUCLEOTIDE SEQUENCE</scope>
    <source>
        <strain evidence="3">NBRC 16421</strain>
    </source>
</reference>
<evidence type="ECO:0000256" key="2">
    <source>
        <dbReference type="SAM" id="Phobius"/>
    </source>
</evidence>
<feature type="transmembrane region" description="Helical" evidence="2">
    <location>
        <begin position="30"/>
        <end position="47"/>
    </location>
</feature>
<evidence type="ECO:0000313" key="4">
    <source>
        <dbReference type="Proteomes" id="UP000612585"/>
    </source>
</evidence>
<accession>A0A8J3Z870</accession>
<dbReference type="Proteomes" id="UP000612585">
    <property type="component" value="Unassembled WGS sequence"/>
</dbReference>
<evidence type="ECO:0000256" key="1">
    <source>
        <dbReference type="SAM" id="MobiDB-lite"/>
    </source>
</evidence>
<dbReference type="RefSeq" id="WP_204000853.1">
    <property type="nucleotide sequence ID" value="NZ_BOPG01000044.1"/>
</dbReference>
<dbReference type="Pfam" id="PF12666">
    <property type="entry name" value="PrgI"/>
    <property type="match status" value="1"/>
</dbReference>
<proteinExistence type="predicted"/>
<organism evidence="3 4">
    <name type="scientific">Virgisporangium aurantiacum</name>
    <dbReference type="NCBI Taxonomy" id="175570"/>
    <lineage>
        <taxon>Bacteria</taxon>
        <taxon>Bacillati</taxon>
        <taxon>Actinomycetota</taxon>
        <taxon>Actinomycetes</taxon>
        <taxon>Micromonosporales</taxon>
        <taxon>Micromonosporaceae</taxon>
        <taxon>Virgisporangium</taxon>
    </lineage>
</organism>
<protein>
    <recommendedName>
        <fullName evidence="5">PrgI family protein</fullName>
    </recommendedName>
</protein>
<comment type="caution">
    <text evidence="3">The sequence shown here is derived from an EMBL/GenBank/DDBJ whole genome shotgun (WGS) entry which is preliminary data.</text>
</comment>
<keyword evidence="2" id="KW-0472">Membrane</keyword>